<accession>A0A8S2D8T6</accession>
<dbReference type="EMBL" id="CAJOBA010003552">
    <property type="protein sequence ID" value="CAF3685732.1"/>
    <property type="molecule type" value="Genomic_DNA"/>
</dbReference>
<name>A0A8S2D8T6_9BILA</name>
<reference evidence="1" key="1">
    <citation type="submission" date="2021-02" db="EMBL/GenBank/DDBJ databases">
        <authorList>
            <person name="Nowell W R."/>
        </authorList>
    </citation>
    <scope>NUCLEOTIDE SEQUENCE</scope>
</reference>
<dbReference type="AlphaFoldDB" id="A0A8S2D8T6"/>
<organism evidence="1 3">
    <name type="scientific">Didymodactylos carnosus</name>
    <dbReference type="NCBI Taxonomy" id="1234261"/>
    <lineage>
        <taxon>Eukaryota</taxon>
        <taxon>Metazoa</taxon>
        <taxon>Spiralia</taxon>
        <taxon>Gnathifera</taxon>
        <taxon>Rotifera</taxon>
        <taxon>Eurotatoria</taxon>
        <taxon>Bdelloidea</taxon>
        <taxon>Philodinida</taxon>
        <taxon>Philodinidae</taxon>
        <taxon>Didymodactylos</taxon>
    </lineage>
</organism>
<dbReference type="EMBL" id="CAJNOK010003550">
    <property type="protein sequence ID" value="CAF0905733.1"/>
    <property type="molecule type" value="Genomic_DNA"/>
</dbReference>
<evidence type="ECO:0000313" key="3">
    <source>
        <dbReference type="Proteomes" id="UP000677228"/>
    </source>
</evidence>
<sequence length="143" mass="16744">MICHLFARDFDVTIDRRVIPNKNDSAAMMMIHKIRDGCSDNTIDHFCNLFQAYETKEFYPSSNSSKRKLKREYEQLETEYSICNTCGLCIKTKSLKTELCQQCKQKYSHQCFLSSIKAQLQQIKKQHGLYQLLKHTKSFSGRS</sequence>
<comment type="caution">
    <text evidence="1">The sequence shown here is derived from an EMBL/GenBank/DDBJ whole genome shotgun (WGS) entry which is preliminary data.</text>
</comment>
<evidence type="ECO:0000313" key="2">
    <source>
        <dbReference type="EMBL" id="CAF3685732.1"/>
    </source>
</evidence>
<dbReference type="Proteomes" id="UP000682733">
    <property type="component" value="Unassembled WGS sequence"/>
</dbReference>
<protein>
    <submittedName>
        <fullName evidence="1">Uncharacterized protein</fullName>
    </submittedName>
</protein>
<gene>
    <name evidence="1" type="ORF">OVA965_LOCUS9858</name>
    <name evidence="2" type="ORF">TMI583_LOCUS9857</name>
</gene>
<evidence type="ECO:0000313" key="1">
    <source>
        <dbReference type="EMBL" id="CAF0905733.1"/>
    </source>
</evidence>
<dbReference type="Proteomes" id="UP000677228">
    <property type="component" value="Unassembled WGS sequence"/>
</dbReference>
<proteinExistence type="predicted"/>